<evidence type="ECO:0000259" key="2">
    <source>
        <dbReference type="Pfam" id="PF03703"/>
    </source>
</evidence>
<reference evidence="3" key="2">
    <citation type="submission" date="2020-09" db="EMBL/GenBank/DDBJ databases">
        <authorList>
            <person name="Sun Q."/>
            <person name="Kim S."/>
        </authorList>
    </citation>
    <scope>NUCLEOTIDE SEQUENCE</scope>
    <source>
        <strain evidence="3">KCTC 42731</strain>
    </source>
</reference>
<dbReference type="RefSeq" id="WP_189773477.1">
    <property type="nucleotide sequence ID" value="NZ_BNCK01000009.1"/>
</dbReference>
<proteinExistence type="predicted"/>
<reference evidence="3" key="1">
    <citation type="journal article" date="2014" name="Int. J. Syst. Evol. Microbiol.">
        <title>Complete genome sequence of Corynebacterium casei LMG S-19264T (=DSM 44701T), isolated from a smear-ripened cheese.</title>
        <authorList>
            <consortium name="US DOE Joint Genome Institute (JGI-PGF)"/>
            <person name="Walter F."/>
            <person name="Albersmeier A."/>
            <person name="Kalinowski J."/>
            <person name="Ruckert C."/>
        </authorList>
    </citation>
    <scope>NUCLEOTIDE SEQUENCE</scope>
    <source>
        <strain evidence="3">KCTC 42731</strain>
    </source>
</reference>
<feature type="transmembrane region" description="Helical" evidence="1">
    <location>
        <begin position="34"/>
        <end position="54"/>
    </location>
</feature>
<dbReference type="EMBL" id="BNCK01000009">
    <property type="protein sequence ID" value="GHG03263.1"/>
    <property type="molecule type" value="Genomic_DNA"/>
</dbReference>
<gene>
    <name evidence="3" type="ORF">GCM10017161_35580</name>
</gene>
<keyword evidence="1" id="KW-1133">Transmembrane helix</keyword>
<sequence length="174" mass="19335">MESFSNNSLSASQYPSISDINFLSVENSYIKANLLISIIATIVLTIIALIVQHFTTGKVSTIGFHASYLIATIGVIATIWGYLGDKRKAYALRELDISYRNGVIFRKTITQPILRIQHVEITRGPIERKLELATLLLFSAGGSLHTFAIPGLPDERAEQLRQYILDHKDTTSAE</sequence>
<accession>A0A919ENQ5</accession>
<evidence type="ECO:0000313" key="4">
    <source>
        <dbReference type="Proteomes" id="UP000623842"/>
    </source>
</evidence>
<evidence type="ECO:0000256" key="1">
    <source>
        <dbReference type="SAM" id="Phobius"/>
    </source>
</evidence>
<feature type="domain" description="YdbS-like PH" evidence="2">
    <location>
        <begin position="89"/>
        <end position="164"/>
    </location>
</feature>
<keyword evidence="1" id="KW-0472">Membrane</keyword>
<dbReference type="InterPro" id="IPR005182">
    <property type="entry name" value="YdbS-like_PH"/>
</dbReference>
<organism evidence="3 4">
    <name type="scientific">Thalassotalea marina</name>
    <dbReference type="NCBI Taxonomy" id="1673741"/>
    <lineage>
        <taxon>Bacteria</taxon>
        <taxon>Pseudomonadati</taxon>
        <taxon>Pseudomonadota</taxon>
        <taxon>Gammaproteobacteria</taxon>
        <taxon>Alteromonadales</taxon>
        <taxon>Colwelliaceae</taxon>
        <taxon>Thalassotalea</taxon>
    </lineage>
</organism>
<keyword evidence="4" id="KW-1185">Reference proteome</keyword>
<dbReference type="AlphaFoldDB" id="A0A919ENQ5"/>
<evidence type="ECO:0000313" key="3">
    <source>
        <dbReference type="EMBL" id="GHG03263.1"/>
    </source>
</evidence>
<comment type="caution">
    <text evidence="3">The sequence shown here is derived from an EMBL/GenBank/DDBJ whole genome shotgun (WGS) entry which is preliminary data.</text>
</comment>
<feature type="transmembrane region" description="Helical" evidence="1">
    <location>
        <begin position="66"/>
        <end position="83"/>
    </location>
</feature>
<dbReference type="Proteomes" id="UP000623842">
    <property type="component" value="Unassembled WGS sequence"/>
</dbReference>
<dbReference type="PANTHER" id="PTHR34473">
    <property type="entry name" value="UPF0699 TRANSMEMBRANE PROTEIN YDBS"/>
    <property type="match status" value="1"/>
</dbReference>
<name>A0A919ENQ5_9GAMM</name>
<protein>
    <recommendedName>
        <fullName evidence="2">YdbS-like PH domain-containing protein</fullName>
    </recommendedName>
</protein>
<dbReference type="PANTHER" id="PTHR34473:SF2">
    <property type="entry name" value="UPF0699 TRANSMEMBRANE PROTEIN YDBT"/>
    <property type="match status" value="1"/>
</dbReference>
<keyword evidence="1" id="KW-0812">Transmembrane</keyword>
<dbReference type="Pfam" id="PF03703">
    <property type="entry name" value="bPH_2"/>
    <property type="match status" value="1"/>
</dbReference>